<reference evidence="5 6" key="1">
    <citation type="submission" date="2019-12" db="EMBL/GenBank/DDBJ databases">
        <authorList>
            <person name="Li J."/>
            <person name="Shi Y."/>
            <person name="Xu G."/>
            <person name="Xiao D."/>
            <person name="Ran X."/>
        </authorList>
    </citation>
    <scope>NUCLEOTIDE SEQUENCE [LARGE SCALE GENOMIC DNA]</scope>
    <source>
        <strain evidence="5 6">JCM 15915</strain>
    </source>
</reference>
<keyword evidence="6" id="KW-1185">Reference proteome</keyword>
<sequence length="113" mass="13101">MPISQNPGLPRVWGHTVDDMTRCVHYHQPEDVIAIRFKCCDRYYPCHLCHAEAEDHEAHQWSVDERETPAILCGGCGSELPIKEYMAASRCPRCAIMFNERCALHYDLYFEVD</sequence>
<dbReference type="SUPFAM" id="SSF161219">
    <property type="entry name" value="CHY zinc finger-like"/>
    <property type="match status" value="1"/>
</dbReference>
<dbReference type="RefSeq" id="WP_129314686.1">
    <property type="nucleotide sequence ID" value="NZ_CP197643.1"/>
</dbReference>
<dbReference type="InterPro" id="IPR008913">
    <property type="entry name" value="Znf_CHY"/>
</dbReference>
<dbReference type="GO" id="GO:0045041">
    <property type="term" value="P:protein import into mitochondrial intermembrane space"/>
    <property type="evidence" value="ECO:0007669"/>
    <property type="project" value="TreeGrafter"/>
</dbReference>
<proteinExistence type="predicted"/>
<name>A0A7K1LEQ8_9MICC</name>
<dbReference type="EMBL" id="WOGT01000001">
    <property type="protein sequence ID" value="MUN53661.1"/>
    <property type="molecule type" value="Genomic_DNA"/>
</dbReference>
<dbReference type="PANTHER" id="PTHR28082">
    <property type="entry name" value="ZINC FINGER PROTEIN"/>
    <property type="match status" value="1"/>
</dbReference>
<feature type="domain" description="CHY-type" evidence="4">
    <location>
        <begin position="16"/>
        <end position="96"/>
    </location>
</feature>
<dbReference type="PANTHER" id="PTHR28082:SF1">
    <property type="entry name" value="HELPER OF TIM PROTEIN 13"/>
    <property type="match status" value="1"/>
</dbReference>
<evidence type="ECO:0000313" key="6">
    <source>
        <dbReference type="Proteomes" id="UP000462152"/>
    </source>
</evidence>
<dbReference type="InterPro" id="IPR016694">
    <property type="entry name" value="UCP017292"/>
</dbReference>
<evidence type="ECO:0000256" key="1">
    <source>
        <dbReference type="ARBA" id="ARBA00022723"/>
    </source>
</evidence>
<accession>A0A7K1LEQ8</accession>
<evidence type="ECO:0000259" key="4">
    <source>
        <dbReference type="PROSITE" id="PS51266"/>
    </source>
</evidence>
<protein>
    <recommendedName>
        <fullName evidence="4">CHY-type domain-containing protein</fullName>
    </recommendedName>
</protein>
<dbReference type="PIRSF" id="PIRSF017292">
    <property type="entry name" value="UCP017292_Znf_CHY"/>
    <property type="match status" value="1"/>
</dbReference>
<evidence type="ECO:0000256" key="2">
    <source>
        <dbReference type="ARBA" id="ARBA00022771"/>
    </source>
</evidence>
<keyword evidence="3" id="KW-0862">Zinc</keyword>
<gene>
    <name evidence="5" type="ORF">GMA10_00185</name>
</gene>
<dbReference type="OrthoDB" id="882119at2"/>
<dbReference type="AlphaFoldDB" id="A0A7K1LEQ8"/>
<keyword evidence="1" id="KW-0479">Metal-binding</keyword>
<evidence type="ECO:0000313" key="5">
    <source>
        <dbReference type="EMBL" id="MUN53661.1"/>
    </source>
</evidence>
<dbReference type="Proteomes" id="UP000462152">
    <property type="component" value="Unassembled WGS sequence"/>
</dbReference>
<comment type="caution">
    <text evidence="5">The sequence shown here is derived from an EMBL/GenBank/DDBJ whole genome shotgun (WGS) entry which is preliminary data.</text>
</comment>
<dbReference type="InterPro" id="IPR052604">
    <property type="entry name" value="Mito_Tim_assembly_helper"/>
</dbReference>
<evidence type="ECO:0000256" key="3">
    <source>
        <dbReference type="ARBA" id="ARBA00022833"/>
    </source>
</evidence>
<keyword evidence="2" id="KW-0863">Zinc-finger</keyword>
<dbReference type="PROSITE" id="PS51266">
    <property type="entry name" value="ZF_CHY"/>
    <property type="match status" value="1"/>
</dbReference>
<dbReference type="Pfam" id="PF05495">
    <property type="entry name" value="zf-CHY"/>
    <property type="match status" value="1"/>
</dbReference>
<organism evidence="5 6">
    <name type="scientific">Rothia koreensis</name>
    <dbReference type="NCBI Taxonomy" id="592378"/>
    <lineage>
        <taxon>Bacteria</taxon>
        <taxon>Bacillati</taxon>
        <taxon>Actinomycetota</taxon>
        <taxon>Actinomycetes</taxon>
        <taxon>Micrococcales</taxon>
        <taxon>Micrococcaceae</taxon>
        <taxon>Rothia</taxon>
    </lineage>
</organism>
<dbReference type="InterPro" id="IPR037274">
    <property type="entry name" value="Znf_CHY_sf"/>
</dbReference>
<dbReference type="GO" id="GO:0008270">
    <property type="term" value="F:zinc ion binding"/>
    <property type="evidence" value="ECO:0007669"/>
    <property type="project" value="UniProtKB-KW"/>
</dbReference>